<evidence type="ECO:0000256" key="6">
    <source>
        <dbReference type="SAM" id="Phobius"/>
    </source>
</evidence>
<organism evidence="7 8">
    <name type="scientific">Prototheca wickerhamii</name>
    <dbReference type="NCBI Taxonomy" id="3111"/>
    <lineage>
        <taxon>Eukaryota</taxon>
        <taxon>Viridiplantae</taxon>
        <taxon>Chlorophyta</taxon>
        <taxon>core chlorophytes</taxon>
        <taxon>Trebouxiophyceae</taxon>
        <taxon>Chlorellales</taxon>
        <taxon>Chlorellaceae</taxon>
        <taxon>Prototheca</taxon>
    </lineage>
</organism>
<dbReference type="EMBL" id="JASFZW010000007">
    <property type="protein sequence ID" value="KAK2077300.1"/>
    <property type="molecule type" value="Genomic_DNA"/>
</dbReference>
<evidence type="ECO:0000256" key="2">
    <source>
        <dbReference type="ARBA" id="ARBA00009012"/>
    </source>
</evidence>
<gene>
    <name evidence="7" type="ORF">QBZ16_004934</name>
</gene>
<dbReference type="AlphaFoldDB" id="A0AAD9IIM5"/>
<dbReference type="Pfam" id="PF01940">
    <property type="entry name" value="DUF92"/>
    <property type="match status" value="1"/>
</dbReference>
<sequence>MMSIDLDLKYSLDASRKHAQVLEDALAAARAAVQDAQRFQEHIPDLPSARFPTLAAGSAAVALAVAAWGYERGGLDLSGAKAGFCVGWATLGTSFAGGLALLAFFLASSKLTAFCEKEKQLDEAHKIGGQRNWLQVVANSAPPAALLLATRLAGARLGPRAVAACHVAVMAYMAGCCGDTWASEIGQLSDERAYLPSGREVRPGVNGGMTILGTAASGVGGLYIGPHGTLAGLLGSYLDSVFGASLQFTGFNLNSRKVTSDFDNEDVGRIAGIPLLSNSGVNLLSNAVNSLAIAGMAYAWIL</sequence>
<evidence type="ECO:0000256" key="4">
    <source>
        <dbReference type="ARBA" id="ARBA00022989"/>
    </source>
</evidence>
<evidence type="ECO:0000313" key="8">
    <source>
        <dbReference type="Proteomes" id="UP001255856"/>
    </source>
</evidence>
<keyword evidence="4 6" id="KW-1133">Transmembrane helix</keyword>
<comment type="similarity">
    <text evidence="2">Belongs to the TMEM19 family.</text>
</comment>
<comment type="subcellular location">
    <subcellularLocation>
        <location evidence="1">Membrane</location>
        <topology evidence="1">Multi-pass membrane protein</topology>
    </subcellularLocation>
</comment>
<evidence type="ECO:0000256" key="3">
    <source>
        <dbReference type="ARBA" id="ARBA00022692"/>
    </source>
</evidence>
<evidence type="ECO:0000256" key="1">
    <source>
        <dbReference type="ARBA" id="ARBA00004141"/>
    </source>
</evidence>
<keyword evidence="8" id="KW-1185">Reference proteome</keyword>
<dbReference type="PANTHER" id="PTHR13353:SF14">
    <property type="entry name" value="PROTEIN PGR"/>
    <property type="match status" value="1"/>
</dbReference>
<feature type="transmembrane region" description="Helical" evidence="6">
    <location>
        <begin position="51"/>
        <end position="70"/>
    </location>
</feature>
<feature type="transmembrane region" description="Helical" evidence="6">
    <location>
        <begin position="82"/>
        <end position="107"/>
    </location>
</feature>
<proteinExistence type="inferred from homology"/>
<accession>A0AAD9IIM5</accession>
<keyword evidence="3 6" id="KW-0812">Transmembrane</keyword>
<comment type="caution">
    <text evidence="7">The sequence shown here is derived from an EMBL/GenBank/DDBJ whole genome shotgun (WGS) entry which is preliminary data.</text>
</comment>
<reference evidence="7" key="1">
    <citation type="submission" date="2021-01" db="EMBL/GenBank/DDBJ databases">
        <authorList>
            <person name="Eckstrom K.M.E."/>
        </authorList>
    </citation>
    <scope>NUCLEOTIDE SEQUENCE</scope>
    <source>
        <strain evidence="7">UVCC 0001</strain>
    </source>
</reference>
<dbReference type="Proteomes" id="UP001255856">
    <property type="component" value="Unassembled WGS sequence"/>
</dbReference>
<dbReference type="PANTHER" id="PTHR13353">
    <property type="entry name" value="TRANSMEMBRANE PROTEIN 19"/>
    <property type="match status" value="1"/>
</dbReference>
<evidence type="ECO:0008006" key="9">
    <source>
        <dbReference type="Google" id="ProtNLM"/>
    </source>
</evidence>
<dbReference type="GO" id="GO:0016020">
    <property type="term" value="C:membrane"/>
    <property type="evidence" value="ECO:0007669"/>
    <property type="project" value="UniProtKB-SubCell"/>
</dbReference>
<protein>
    <recommendedName>
        <fullName evidence="9">Transmembrane protein 19</fullName>
    </recommendedName>
</protein>
<keyword evidence="5 6" id="KW-0472">Membrane</keyword>
<name>A0AAD9IIM5_PROWI</name>
<evidence type="ECO:0000313" key="7">
    <source>
        <dbReference type="EMBL" id="KAK2077300.1"/>
    </source>
</evidence>
<dbReference type="InterPro" id="IPR002794">
    <property type="entry name" value="DUF92_TMEM19"/>
</dbReference>
<evidence type="ECO:0000256" key="5">
    <source>
        <dbReference type="ARBA" id="ARBA00023136"/>
    </source>
</evidence>